<reference evidence="3 4" key="1">
    <citation type="submission" date="2020-08" db="EMBL/GenBank/DDBJ databases">
        <title>Sequencing the genomes of 1000 actinobacteria strains.</title>
        <authorList>
            <person name="Klenk H.-P."/>
        </authorList>
    </citation>
    <scope>NUCLEOTIDE SEQUENCE [LARGE SCALE GENOMIC DNA]</scope>
    <source>
        <strain evidence="3 4">DSM 23974</strain>
    </source>
</reference>
<feature type="compositionally biased region" description="Basic and acidic residues" evidence="1">
    <location>
        <begin position="1"/>
        <end position="22"/>
    </location>
</feature>
<feature type="region of interest" description="Disordered" evidence="1">
    <location>
        <begin position="1"/>
        <end position="43"/>
    </location>
</feature>
<evidence type="ECO:0000256" key="2">
    <source>
        <dbReference type="SAM" id="Phobius"/>
    </source>
</evidence>
<organism evidence="3 4">
    <name type="scientific">Micrococcus cohnii</name>
    <dbReference type="NCBI Taxonomy" id="993416"/>
    <lineage>
        <taxon>Bacteria</taxon>
        <taxon>Bacillati</taxon>
        <taxon>Actinomycetota</taxon>
        <taxon>Actinomycetes</taxon>
        <taxon>Micrococcales</taxon>
        <taxon>Micrococcaceae</taxon>
        <taxon>Micrococcus</taxon>
    </lineage>
</organism>
<evidence type="ECO:0000313" key="3">
    <source>
        <dbReference type="EMBL" id="MBB4735167.1"/>
    </source>
</evidence>
<sequence>MSHTTDHGAHATTTEHGHRHSADGGVTITEDGRVLNDPTHAVAPDHGNTPGAWAMAGLVVLGVVVGALALFLDLGMFVVWIGVALIGLGALVGIVTAGKGKTTHDAHARSRTH</sequence>
<name>A0A7W7M2U9_9MICC</name>
<evidence type="ECO:0000256" key="1">
    <source>
        <dbReference type="SAM" id="MobiDB-lite"/>
    </source>
</evidence>
<proteinExistence type="predicted"/>
<dbReference type="AlphaFoldDB" id="A0A7W7M2U9"/>
<feature type="transmembrane region" description="Helical" evidence="2">
    <location>
        <begin position="77"/>
        <end position="97"/>
    </location>
</feature>
<accession>A0A7W7M2U9</accession>
<gene>
    <name evidence="3" type="ORF">HDA30_000675</name>
</gene>
<keyword evidence="2" id="KW-0472">Membrane</keyword>
<keyword evidence="2" id="KW-1133">Transmembrane helix</keyword>
<keyword evidence="2" id="KW-0812">Transmembrane</keyword>
<dbReference type="NCBIfam" id="NF041681">
    <property type="entry name" value="HGxxPAAW"/>
    <property type="match status" value="1"/>
</dbReference>
<protein>
    <submittedName>
        <fullName evidence="3">Uncharacterized protein</fullName>
    </submittedName>
</protein>
<comment type="caution">
    <text evidence="3">The sequence shown here is derived from an EMBL/GenBank/DDBJ whole genome shotgun (WGS) entry which is preliminary data.</text>
</comment>
<evidence type="ECO:0000313" key="4">
    <source>
        <dbReference type="Proteomes" id="UP000540191"/>
    </source>
</evidence>
<keyword evidence="4" id="KW-1185">Reference proteome</keyword>
<dbReference type="EMBL" id="JACHNA010000001">
    <property type="protein sequence ID" value="MBB4735167.1"/>
    <property type="molecule type" value="Genomic_DNA"/>
</dbReference>
<dbReference type="Proteomes" id="UP000540191">
    <property type="component" value="Unassembled WGS sequence"/>
</dbReference>
<feature type="transmembrane region" description="Helical" evidence="2">
    <location>
        <begin position="52"/>
        <end position="71"/>
    </location>
</feature>